<sequence length="88" mass="9972">MKAIVMQLAAAGRSVHDAQGYTTMRSRRWAAPSSVFRPARLPDVNDAKGGQDQEQPRHIYLHGSEAAARRFVHANQQHHPGCMRQIRW</sequence>
<name>A0A9P3LI32_9APHY</name>
<evidence type="ECO:0000313" key="1">
    <source>
        <dbReference type="EMBL" id="GJE95950.1"/>
    </source>
</evidence>
<protein>
    <submittedName>
        <fullName evidence="1">Uncharacterized protein</fullName>
    </submittedName>
</protein>
<comment type="caution">
    <text evidence="1">The sequence shown here is derived from an EMBL/GenBank/DDBJ whole genome shotgun (WGS) entry which is preliminary data.</text>
</comment>
<reference evidence="1 2" key="1">
    <citation type="submission" date="2021-08" db="EMBL/GenBank/DDBJ databases">
        <title>Draft Genome Sequence of Phanerochaete sordida strain YK-624.</title>
        <authorList>
            <person name="Mori T."/>
            <person name="Dohra H."/>
            <person name="Suzuki T."/>
            <person name="Kawagishi H."/>
            <person name="Hirai H."/>
        </authorList>
    </citation>
    <scope>NUCLEOTIDE SEQUENCE [LARGE SCALE GENOMIC DNA]</scope>
    <source>
        <strain evidence="1 2">YK-624</strain>
    </source>
</reference>
<dbReference type="EMBL" id="BPQB01000054">
    <property type="protein sequence ID" value="GJE95950.1"/>
    <property type="molecule type" value="Genomic_DNA"/>
</dbReference>
<evidence type="ECO:0000313" key="2">
    <source>
        <dbReference type="Proteomes" id="UP000703269"/>
    </source>
</evidence>
<keyword evidence="2" id="KW-1185">Reference proteome</keyword>
<gene>
    <name evidence="1" type="ORF">PsYK624_121420</name>
</gene>
<accession>A0A9P3LI32</accession>
<organism evidence="1 2">
    <name type="scientific">Phanerochaete sordida</name>
    <dbReference type="NCBI Taxonomy" id="48140"/>
    <lineage>
        <taxon>Eukaryota</taxon>
        <taxon>Fungi</taxon>
        <taxon>Dikarya</taxon>
        <taxon>Basidiomycota</taxon>
        <taxon>Agaricomycotina</taxon>
        <taxon>Agaricomycetes</taxon>
        <taxon>Polyporales</taxon>
        <taxon>Phanerochaetaceae</taxon>
        <taxon>Phanerochaete</taxon>
    </lineage>
</organism>
<proteinExistence type="predicted"/>
<dbReference type="Proteomes" id="UP000703269">
    <property type="component" value="Unassembled WGS sequence"/>
</dbReference>
<dbReference type="AlphaFoldDB" id="A0A9P3LI32"/>